<dbReference type="RefSeq" id="WP_211634295.1">
    <property type="nucleotide sequence ID" value="NZ_CP073100.1"/>
</dbReference>
<name>A0A975J2S0_9BACT</name>
<accession>A0A975J2S0</accession>
<proteinExistence type="predicted"/>
<evidence type="ECO:0000313" key="3">
    <source>
        <dbReference type="Proteomes" id="UP000676169"/>
    </source>
</evidence>
<evidence type="ECO:0000313" key="2">
    <source>
        <dbReference type="EMBL" id="QUE52951.1"/>
    </source>
</evidence>
<feature type="region of interest" description="Disordered" evidence="1">
    <location>
        <begin position="30"/>
        <end position="78"/>
    </location>
</feature>
<dbReference type="Proteomes" id="UP000676169">
    <property type="component" value="Chromosome"/>
</dbReference>
<reference evidence="2" key="1">
    <citation type="submission" date="2021-04" db="EMBL/GenBank/DDBJ databases">
        <title>Luteolibacter sp. 32A isolated from the skin of an Anderson's salamander (Ambystoma andersonii).</title>
        <authorList>
            <person name="Spergser J."/>
            <person name="Busse H.-J."/>
        </authorList>
    </citation>
    <scope>NUCLEOTIDE SEQUENCE</scope>
    <source>
        <strain evidence="2">32A</strain>
    </source>
</reference>
<sequence>MESGHGLRIKAGALMSGMTLVILGLVSCKDSQDKSGDQSHPKAVPLADAGHGKPAAPTRHHGHAHAHEHEHGGASLSSLPPRIAELAEKQPAEALDLAKALPAGEREQAIKTLLLALAEERPEFVARELEASTLGRADMAAVGEVLVGYWPDSRKALLWADQTFKGADRGQVIGAALAALVESSPGDALAFVDGMPVGQPREAAFNRMMQAWAGTDLTAAVEYARGVKDPAEAAAAMATVADMWAAKDAAGAAAFLSGTAGEPRYAMLAQLVAANQVRTGDPAAALAWAATVPGPSGLKARESAIAAWSDVNPAAAAAYLDKAGAPALVPLGPKLAGEWSARDPAAAARWVEASQSSAQGAMVAEVMQNWLKASPRDASTWLDSLPEGPARDHGILVLLRREASGDPAGVFPWADALSTPAAREAEMKRLQSLMAADYAPINGKRH</sequence>
<feature type="compositionally biased region" description="Basic and acidic residues" evidence="1">
    <location>
        <begin position="30"/>
        <end position="40"/>
    </location>
</feature>
<dbReference type="AlphaFoldDB" id="A0A975J2S0"/>
<organism evidence="2 3">
    <name type="scientific">Luteolibacter ambystomatis</name>
    <dbReference type="NCBI Taxonomy" id="2824561"/>
    <lineage>
        <taxon>Bacteria</taxon>
        <taxon>Pseudomonadati</taxon>
        <taxon>Verrucomicrobiota</taxon>
        <taxon>Verrucomicrobiia</taxon>
        <taxon>Verrucomicrobiales</taxon>
        <taxon>Verrucomicrobiaceae</taxon>
        <taxon>Luteolibacter</taxon>
    </lineage>
</organism>
<evidence type="ECO:0000256" key="1">
    <source>
        <dbReference type="SAM" id="MobiDB-lite"/>
    </source>
</evidence>
<gene>
    <name evidence="2" type="ORF">KBB96_08670</name>
</gene>
<dbReference type="EMBL" id="CP073100">
    <property type="protein sequence ID" value="QUE52951.1"/>
    <property type="molecule type" value="Genomic_DNA"/>
</dbReference>
<dbReference type="KEGG" id="lamb:KBB96_08670"/>
<keyword evidence="3" id="KW-1185">Reference proteome</keyword>
<protein>
    <submittedName>
        <fullName evidence="2">Uncharacterized protein</fullName>
    </submittedName>
</protein>